<dbReference type="InterPro" id="IPR003788">
    <property type="entry name" value="NDUFAF7"/>
</dbReference>
<name>A0A2T5G7K7_9BACL</name>
<dbReference type="AlphaFoldDB" id="A0A2T5G7K7"/>
<reference evidence="3 4" key="1">
    <citation type="submission" date="2017-08" db="EMBL/GenBank/DDBJ databases">
        <title>Burning lignite coal seam in the remote Altai Mountains harbors a hydrogen-driven thermophilic microbial community.</title>
        <authorList>
            <person name="Kadnikov V.V."/>
            <person name="Mardanov A.V."/>
            <person name="Ivasenko D."/>
            <person name="Beletsky A.V."/>
            <person name="Karnachuk O.V."/>
            <person name="Ravin N.V."/>
        </authorList>
    </citation>
    <scope>NUCLEOTIDE SEQUENCE [LARGE SCALE GENOMIC DNA]</scope>
    <source>
        <strain evidence="3">AL31</strain>
    </source>
</reference>
<comment type="caution">
    <text evidence="3">The sequence shown here is derived from an EMBL/GenBank/DDBJ whole genome shotgun (WGS) entry which is preliminary data.</text>
</comment>
<evidence type="ECO:0000256" key="2">
    <source>
        <dbReference type="ARBA" id="ARBA00022679"/>
    </source>
</evidence>
<sequence>MPMNEKKCLEVWETWRGGRRCLPFAELMDFWLYHPECGYYRTAGKLGRTGDFFTASHVGRGYGAAWAYAVARSLPQMYGVRPPEVFVEIGAGDGRFLETFLRTWAHLAPKEDRPLSAFAVEGNPHFRDQLADRLSALPETGVEVGIFPDVDDLPSLHGKRVWVFAHELLDAFPAERVLRRGGELLRLRWCVSDSPVRRDRVVFTEEPGDPISLSPEEEQALEGLGEGTAGEVPLGLSRWLSELRRRISPEFLFFVDYGREGGSPWPQEGTLRAYAAHRIVDPRRQFPGTCDLTYDVPWAYVRAAAVRAGFTSVALSPLGTWLVNSLGERGMEQLGVLPSEAGSHALLRSLAYLVHPEGMGERFAVLVLVPARTRERADAALSGED</sequence>
<evidence type="ECO:0000256" key="1">
    <source>
        <dbReference type="ARBA" id="ARBA00022603"/>
    </source>
</evidence>
<dbReference type="PANTHER" id="PTHR12049:SF7">
    <property type="entry name" value="PROTEIN ARGININE METHYLTRANSFERASE NDUFAF7, MITOCHONDRIAL"/>
    <property type="match status" value="1"/>
</dbReference>
<dbReference type="InterPro" id="IPR029063">
    <property type="entry name" value="SAM-dependent_MTases_sf"/>
</dbReference>
<evidence type="ECO:0000313" key="4">
    <source>
        <dbReference type="Proteomes" id="UP000244016"/>
    </source>
</evidence>
<dbReference type="EMBL" id="PEBW01000003">
    <property type="protein sequence ID" value="PTQ52167.1"/>
    <property type="molecule type" value="Genomic_DNA"/>
</dbReference>
<evidence type="ECO:0008006" key="5">
    <source>
        <dbReference type="Google" id="ProtNLM"/>
    </source>
</evidence>
<dbReference type="InterPro" id="IPR038375">
    <property type="entry name" value="NDUFAF7_sf"/>
</dbReference>
<protein>
    <recommendedName>
        <fullName evidence="5">SAM-dependent MidA family methyltransferase</fullName>
    </recommendedName>
</protein>
<keyword evidence="2" id="KW-0808">Transferase</keyword>
<keyword evidence="1" id="KW-0489">Methyltransferase</keyword>
<accession>A0A2T5G7K7</accession>
<dbReference type="Gene3D" id="3.40.50.12710">
    <property type="match status" value="1"/>
</dbReference>
<proteinExistence type="predicted"/>
<gene>
    <name evidence="3" type="ORF">BLITH_1134</name>
</gene>
<dbReference type="PANTHER" id="PTHR12049">
    <property type="entry name" value="PROTEIN ARGININE METHYLTRANSFERASE NDUFAF7, MITOCHONDRIAL"/>
    <property type="match status" value="1"/>
</dbReference>
<evidence type="ECO:0000313" key="3">
    <source>
        <dbReference type="EMBL" id="PTQ52167.1"/>
    </source>
</evidence>
<dbReference type="GO" id="GO:0032259">
    <property type="term" value="P:methylation"/>
    <property type="evidence" value="ECO:0007669"/>
    <property type="project" value="UniProtKB-KW"/>
</dbReference>
<organism evidence="3 4">
    <name type="scientific">Brockia lithotrophica</name>
    <dbReference type="NCBI Taxonomy" id="933949"/>
    <lineage>
        <taxon>Bacteria</taxon>
        <taxon>Bacillati</taxon>
        <taxon>Bacillota</taxon>
        <taxon>Bacilli</taxon>
        <taxon>Bacillales</taxon>
        <taxon>Bacillales Family X. Incertae Sedis</taxon>
        <taxon>Brockia</taxon>
    </lineage>
</organism>
<dbReference type="Proteomes" id="UP000244016">
    <property type="component" value="Unassembled WGS sequence"/>
</dbReference>
<dbReference type="GO" id="GO:0035243">
    <property type="term" value="F:protein-arginine omega-N symmetric methyltransferase activity"/>
    <property type="evidence" value="ECO:0007669"/>
    <property type="project" value="TreeGrafter"/>
</dbReference>
<dbReference type="SUPFAM" id="SSF53335">
    <property type="entry name" value="S-adenosyl-L-methionine-dependent methyltransferases"/>
    <property type="match status" value="1"/>
</dbReference>
<dbReference type="Pfam" id="PF02636">
    <property type="entry name" value="Methyltransf_28"/>
    <property type="match status" value="1"/>
</dbReference>